<protein>
    <submittedName>
        <fullName evidence="1">Uncharacterized protein</fullName>
    </submittedName>
</protein>
<gene>
    <name evidence="1" type="ORF">EZS27_012252</name>
</gene>
<proteinExistence type="predicted"/>
<comment type="caution">
    <text evidence="1">The sequence shown here is derived from an EMBL/GenBank/DDBJ whole genome shotgun (WGS) entry which is preliminary data.</text>
</comment>
<name>A0A5J4S161_9ZZZZ</name>
<organism evidence="1">
    <name type="scientific">termite gut metagenome</name>
    <dbReference type="NCBI Taxonomy" id="433724"/>
    <lineage>
        <taxon>unclassified sequences</taxon>
        <taxon>metagenomes</taxon>
        <taxon>organismal metagenomes</taxon>
    </lineage>
</organism>
<evidence type="ECO:0000313" key="1">
    <source>
        <dbReference type="EMBL" id="KAA6339826.1"/>
    </source>
</evidence>
<reference evidence="1" key="1">
    <citation type="submission" date="2019-03" db="EMBL/GenBank/DDBJ databases">
        <title>Single cell metagenomics reveals metabolic interactions within the superorganism composed of flagellate Streblomastix strix and complex community of Bacteroidetes bacteria on its surface.</title>
        <authorList>
            <person name="Treitli S.C."/>
            <person name="Kolisko M."/>
            <person name="Husnik F."/>
            <person name="Keeling P."/>
            <person name="Hampl V."/>
        </authorList>
    </citation>
    <scope>NUCLEOTIDE SEQUENCE</scope>
    <source>
        <strain evidence="1">STM</strain>
    </source>
</reference>
<dbReference type="AlphaFoldDB" id="A0A5J4S161"/>
<dbReference type="EMBL" id="SNRY01000504">
    <property type="protein sequence ID" value="KAA6339826.1"/>
    <property type="molecule type" value="Genomic_DNA"/>
</dbReference>
<sequence length="94" mass="11034">MSARNYKAFLIGQISLIVIHEWQELSHIGINDFLLIKILPITYRVLCFKPLIISLFPRTIFSGLFQSIISKAHKILFYSRILLYVDFKAWKCCN</sequence>
<accession>A0A5J4S161</accession>